<dbReference type="AlphaFoldDB" id="A0A812HRP3"/>
<dbReference type="SUPFAM" id="SSF52540">
    <property type="entry name" value="P-loop containing nucleoside triphosphate hydrolases"/>
    <property type="match status" value="1"/>
</dbReference>
<evidence type="ECO:0008006" key="4">
    <source>
        <dbReference type="Google" id="ProtNLM"/>
    </source>
</evidence>
<dbReference type="InterPro" id="IPR027417">
    <property type="entry name" value="P-loop_NTPase"/>
</dbReference>
<reference evidence="2" key="1">
    <citation type="submission" date="2021-02" db="EMBL/GenBank/DDBJ databases">
        <authorList>
            <person name="Dougan E. K."/>
            <person name="Rhodes N."/>
            <person name="Thang M."/>
            <person name="Chan C."/>
        </authorList>
    </citation>
    <scope>NUCLEOTIDE SEQUENCE</scope>
</reference>
<evidence type="ECO:0000313" key="2">
    <source>
        <dbReference type="EMBL" id="CAE6958916.1"/>
    </source>
</evidence>
<comment type="caution">
    <text evidence="2">The sequence shown here is derived from an EMBL/GenBank/DDBJ whole genome shotgun (WGS) entry which is preliminary data.</text>
</comment>
<organism evidence="2 3">
    <name type="scientific">Symbiodinium natans</name>
    <dbReference type="NCBI Taxonomy" id="878477"/>
    <lineage>
        <taxon>Eukaryota</taxon>
        <taxon>Sar</taxon>
        <taxon>Alveolata</taxon>
        <taxon>Dinophyceae</taxon>
        <taxon>Suessiales</taxon>
        <taxon>Symbiodiniaceae</taxon>
        <taxon>Symbiodinium</taxon>
    </lineage>
</organism>
<protein>
    <recommendedName>
        <fullName evidence="4">Sulfotransferase domain-containing protein</fullName>
    </recommendedName>
</protein>
<dbReference type="Proteomes" id="UP000604046">
    <property type="component" value="Unassembled WGS sequence"/>
</dbReference>
<sequence>MSVAFKTARAFCLFAMLCILDAAHIDDIWETQLLQRKLVLTGTETELGLPEERLKAAEPLWWFHCPKCGTSFVNSLINLPGVCPGLALHKVDSTTLGPCFGPNFFTNVCPSSCSGMECVFPPHQGLGNYTDYAARKGRLVGLFRDPDQRVLSLYHSWGHGPGCFDWSDTFNNMTRPPFLEYADLMKGGMTYQLTQVDQRSTAGTPLDVHRPMTSEDAKEASRRVREGFAFVGLTEEWDLSICLFHKMFGGQCHAEEFEDVRPTSSGKNASVDYDTSELMGFHDDIDEVVYSAALDVFKANVALYNVSQDSCQPCFSVRGS</sequence>
<gene>
    <name evidence="2" type="ORF">SNAT2548_LOCUS1873</name>
</gene>
<evidence type="ECO:0000313" key="3">
    <source>
        <dbReference type="Proteomes" id="UP000604046"/>
    </source>
</evidence>
<evidence type="ECO:0000256" key="1">
    <source>
        <dbReference type="SAM" id="SignalP"/>
    </source>
</evidence>
<dbReference type="OrthoDB" id="406043at2759"/>
<dbReference type="Gene3D" id="3.40.50.300">
    <property type="entry name" value="P-loop containing nucleotide triphosphate hydrolases"/>
    <property type="match status" value="1"/>
</dbReference>
<proteinExistence type="predicted"/>
<feature type="chain" id="PRO_5032546558" description="Sulfotransferase domain-containing protein" evidence="1">
    <location>
        <begin position="23"/>
        <end position="320"/>
    </location>
</feature>
<accession>A0A812HRP3</accession>
<keyword evidence="1" id="KW-0732">Signal</keyword>
<dbReference type="EMBL" id="CAJNDS010000107">
    <property type="protein sequence ID" value="CAE6958916.1"/>
    <property type="molecule type" value="Genomic_DNA"/>
</dbReference>
<keyword evidence="3" id="KW-1185">Reference proteome</keyword>
<feature type="signal peptide" evidence="1">
    <location>
        <begin position="1"/>
        <end position="22"/>
    </location>
</feature>
<name>A0A812HRP3_9DINO</name>